<dbReference type="EMBL" id="WEGJ01000001">
    <property type="protein sequence ID" value="MQY10397.1"/>
    <property type="molecule type" value="Genomic_DNA"/>
</dbReference>
<dbReference type="GO" id="GO:0003676">
    <property type="term" value="F:nucleic acid binding"/>
    <property type="evidence" value="ECO:0007669"/>
    <property type="project" value="InterPro"/>
</dbReference>
<name>A0A7K0CAB2_9ACTN</name>
<dbReference type="AlphaFoldDB" id="A0A7K0CAB2"/>
<evidence type="ECO:0000313" key="2">
    <source>
        <dbReference type="EMBL" id="MQY10397.1"/>
    </source>
</evidence>
<dbReference type="OrthoDB" id="286090at2"/>
<organism evidence="2 3">
    <name type="scientific">Streptomyces smaragdinus</name>
    <dbReference type="NCBI Taxonomy" id="2585196"/>
    <lineage>
        <taxon>Bacteria</taxon>
        <taxon>Bacillati</taxon>
        <taxon>Actinomycetota</taxon>
        <taxon>Actinomycetes</taxon>
        <taxon>Kitasatosporales</taxon>
        <taxon>Streptomycetaceae</taxon>
        <taxon>Streptomyces</taxon>
    </lineage>
</organism>
<comment type="caution">
    <text evidence="2">The sequence shown here is derived from an EMBL/GenBank/DDBJ whole genome shotgun (WGS) entry which is preliminary data.</text>
</comment>
<feature type="domain" description="S1 motif" evidence="1">
    <location>
        <begin position="310"/>
        <end position="383"/>
    </location>
</feature>
<protein>
    <recommendedName>
        <fullName evidence="1">S1 motif domain-containing protein</fullName>
    </recommendedName>
</protein>
<dbReference type="InterPro" id="IPR012340">
    <property type="entry name" value="NA-bd_OB-fold"/>
</dbReference>
<dbReference type="Proteomes" id="UP000466345">
    <property type="component" value="Unassembled WGS sequence"/>
</dbReference>
<accession>A0A7K0CAB2</accession>
<reference evidence="2 3" key="1">
    <citation type="submission" date="2019-10" db="EMBL/GenBank/DDBJ databases">
        <title>Streptomyces smaragdinus sp. nov. and Streptomyces fabii sp. nov., isolated from the gut of fungus growing-termite Macrotermes natalensis.</title>
        <authorList>
            <person name="Schwitalla J."/>
            <person name="Benndorf R."/>
            <person name="Martin K."/>
            <person name="De Beer W."/>
            <person name="Kaster A.-K."/>
            <person name="Vollmers J."/>
            <person name="Poulsen M."/>
            <person name="Beemelmanns C."/>
        </authorList>
    </citation>
    <scope>NUCLEOTIDE SEQUENCE [LARGE SCALE GENOMIC DNA]</scope>
    <source>
        <strain evidence="2 3">RB5</strain>
    </source>
</reference>
<evidence type="ECO:0000313" key="3">
    <source>
        <dbReference type="Proteomes" id="UP000466345"/>
    </source>
</evidence>
<dbReference type="PROSITE" id="PS50126">
    <property type="entry name" value="S1"/>
    <property type="match status" value="1"/>
</dbReference>
<keyword evidence="3" id="KW-1185">Reference proteome</keyword>
<proteinExistence type="predicted"/>
<dbReference type="SUPFAM" id="SSF50249">
    <property type="entry name" value="Nucleic acid-binding proteins"/>
    <property type="match status" value="1"/>
</dbReference>
<dbReference type="Gene3D" id="2.40.50.140">
    <property type="entry name" value="Nucleic acid-binding proteins"/>
    <property type="match status" value="1"/>
</dbReference>
<dbReference type="RefSeq" id="WP_153449692.1">
    <property type="nucleotide sequence ID" value="NZ_WEGJ01000001.1"/>
</dbReference>
<dbReference type="Pfam" id="PF00575">
    <property type="entry name" value="S1"/>
    <property type="match status" value="1"/>
</dbReference>
<dbReference type="InterPro" id="IPR003029">
    <property type="entry name" value="S1_domain"/>
</dbReference>
<sequence>MILRVGTGHGTTFAREETVEACAALVGGIAERAGVTEVTVDNPMLDGFFGYTSEPWRPHLPADLHGFHDGARVPLATGLTFLRVMLRRLGPWCRLRAEGFLVHVGDRYDVYVTGTERDEARARELGLFPVRVDRSPYDPALDTVPEQRPADEAFWTETADLVARRGPLLLEEEYVRNGRRWHPLATPTDVTEVRARLGPRARLALWPGLTEDREELRAAMRRHPEPQQLVWVRRGRCEGIRLAEEWMLDDRDRYPMIPGPAAVVPLVAEERTPMLAATLPDADGVLRARWRTDATRADERRAYLRTLERGDIVTGVVATGLDDVGVHVDLDHPLGANAGFLRVPEMSWEHWDSLDDVAPIGRAIRAQVIHVDFEFERASLSVKALQPGPTRSP</sequence>
<gene>
    <name evidence="2" type="ORF">SRB5_05050</name>
</gene>
<evidence type="ECO:0000259" key="1">
    <source>
        <dbReference type="PROSITE" id="PS50126"/>
    </source>
</evidence>